<dbReference type="InterPro" id="IPR014756">
    <property type="entry name" value="Ig_E-set"/>
</dbReference>
<dbReference type="InterPro" id="IPR043136">
    <property type="entry name" value="B30.2/SPRY_sf"/>
</dbReference>
<dbReference type="OrthoDB" id="6068510at2759"/>
<dbReference type="InterPro" id="IPR013783">
    <property type="entry name" value="Ig-like_fold"/>
</dbReference>
<protein>
    <recommendedName>
        <fullName evidence="2">B30.2/SPRY domain-containing protein</fullName>
    </recommendedName>
</protein>
<evidence type="ECO:0000259" key="2">
    <source>
        <dbReference type="PROSITE" id="PS50188"/>
    </source>
</evidence>
<dbReference type="SUPFAM" id="SSF81296">
    <property type="entry name" value="E set domains"/>
    <property type="match status" value="1"/>
</dbReference>
<name>A0A6J8C1D2_MYTCO</name>
<sequence length="544" mass="61962">MVSFKINAKKFKKSGTRGYNQKLPTVKSDTLKRENQNSIRRNFVNSYPEHSLVQYISHEFQDEIYMYREYKNKLQSSITEMDRRSKDLFKKPTSIAICIPNTVVVPSDAAVDEEKIVLTIRLYNDELIPIYDATADISIEILDPDNDILRPHAEDYTDKDGTYKVYFIAPKPGKYTAHVLVNGKCINTAGYKFSALGQYSYNKRKHSFRSSPRLYTGDMPSRSFSRMTTGMLSSMSSPRISALMSSRSAKSDDILYRGTPRTFKGVVATKPPSRLTVLDESLQDAPIYSARDQLNMENFSPQKYSETITERNLLYNDVNCISIAFDAAVSHPSIEVSRDSLTMALKSTKQIYGSTPGKTGTRRLRLFPGTIGTRSFNKPGLFYWEISIKFKILRLIRRTVLFEIGLARNDVIDKSFRNDRSPFAWVVSGSGCHLCGKVCLHGWHNGQMLSHHPFSDRIPLSIRSYSKLHYGCLLDTSKRHWIVVDLKSRKVVAHFKNLVVSPTEAPLWPVFGIYNPEQTHITMEIFYGSDVSRIPEEALDVLSI</sequence>
<accession>A0A6J8C1D2</accession>
<reference evidence="3 4" key="1">
    <citation type="submission" date="2020-06" db="EMBL/GenBank/DDBJ databases">
        <authorList>
            <person name="Li R."/>
            <person name="Bekaert M."/>
        </authorList>
    </citation>
    <scope>NUCLEOTIDE SEQUENCE [LARGE SCALE GENOMIC DNA]</scope>
    <source>
        <strain evidence="4">wild</strain>
    </source>
</reference>
<evidence type="ECO:0000313" key="3">
    <source>
        <dbReference type="EMBL" id="CAC5388397.1"/>
    </source>
</evidence>
<evidence type="ECO:0000313" key="4">
    <source>
        <dbReference type="Proteomes" id="UP000507470"/>
    </source>
</evidence>
<dbReference type="InterPro" id="IPR017868">
    <property type="entry name" value="Filamin/ABP280_repeat-like"/>
</dbReference>
<feature type="repeat" description="Filamin" evidence="1">
    <location>
        <begin position="135"/>
        <end position="195"/>
    </location>
</feature>
<dbReference type="PROSITE" id="PS50194">
    <property type="entry name" value="FILAMIN_REPEAT"/>
    <property type="match status" value="1"/>
</dbReference>
<organism evidence="3 4">
    <name type="scientific">Mytilus coruscus</name>
    <name type="common">Sea mussel</name>
    <dbReference type="NCBI Taxonomy" id="42192"/>
    <lineage>
        <taxon>Eukaryota</taxon>
        <taxon>Metazoa</taxon>
        <taxon>Spiralia</taxon>
        <taxon>Lophotrochozoa</taxon>
        <taxon>Mollusca</taxon>
        <taxon>Bivalvia</taxon>
        <taxon>Autobranchia</taxon>
        <taxon>Pteriomorphia</taxon>
        <taxon>Mytilida</taxon>
        <taxon>Mytiloidea</taxon>
        <taxon>Mytilidae</taxon>
        <taxon>Mytilinae</taxon>
        <taxon>Mytilus</taxon>
    </lineage>
</organism>
<proteinExistence type="predicted"/>
<dbReference type="Gene3D" id="2.60.120.920">
    <property type="match status" value="1"/>
</dbReference>
<dbReference type="InterPro" id="IPR001870">
    <property type="entry name" value="B30.2/SPRY"/>
</dbReference>
<dbReference type="EMBL" id="CACVKT020004160">
    <property type="protein sequence ID" value="CAC5388397.1"/>
    <property type="molecule type" value="Genomic_DNA"/>
</dbReference>
<gene>
    <name evidence="3" type="ORF">MCOR_23663</name>
</gene>
<dbReference type="PROSITE" id="PS50188">
    <property type="entry name" value="B302_SPRY"/>
    <property type="match status" value="1"/>
</dbReference>
<keyword evidence="4" id="KW-1185">Reference proteome</keyword>
<feature type="domain" description="B30.2/SPRY" evidence="2">
    <location>
        <begin position="303"/>
        <end position="532"/>
    </location>
</feature>
<dbReference type="AlphaFoldDB" id="A0A6J8C1D2"/>
<evidence type="ECO:0000256" key="1">
    <source>
        <dbReference type="PROSITE-ProRule" id="PRU00087"/>
    </source>
</evidence>
<dbReference type="Gene3D" id="2.60.40.10">
    <property type="entry name" value="Immunoglobulins"/>
    <property type="match status" value="1"/>
</dbReference>
<dbReference type="Proteomes" id="UP000507470">
    <property type="component" value="Unassembled WGS sequence"/>
</dbReference>